<dbReference type="RefSeq" id="WP_330195757.1">
    <property type="nucleotide sequence ID" value="NZ_JAZDRO010000002.1"/>
</dbReference>
<keyword evidence="9" id="KW-0812">Transmembrane</keyword>
<dbReference type="Gene3D" id="3.10.450.350">
    <property type="match status" value="1"/>
</dbReference>
<dbReference type="EMBL" id="JAZDRO010000002">
    <property type="protein sequence ID" value="MEE2566217.1"/>
    <property type="molecule type" value="Genomic_DNA"/>
</dbReference>
<dbReference type="SUPFAM" id="SSF51261">
    <property type="entry name" value="Duplicated hybrid motif"/>
    <property type="match status" value="1"/>
</dbReference>
<evidence type="ECO:0000313" key="13">
    <source>
        <dbReference type="Proteomes" id="UP001310692"/>
    </source>
</evidence>
<dbReference type="Gene3D" id="2.70.70.10">
    <property type="entry name" value="Glucose Permease (Domain IIA)"/>
    <property type="match status" value="1"/>
</dbReference>
<keyword evidence="9" id="KW-1133">Transmembrane helix</keyword>
<evidence type="ECO:0000313" key="12">
    <source>
        <dbReference type="EMBL" id="MEE2566217.1"/>
    </source>
</evidence>
<dbReference type="Pfam" id="PF19425">
    <property type="entry name" value="Csd3_N2"/>
    <property type="match status" value="1"/>
</dbReference>
<comment type="subcellular location">
    <subcellularLocation>
        <location evidence="2">Cell envelope</location>
    </subcellularLocation>
</comment>
<keyword evidence="5" id="KW-0732">Signal</keyword>
<feature type="domain" description="M23ase beta-sheet core" evidence="10">
    <location>
        <begin position="332"/>
        <end position="428"/>
    </location>
</feature>
<evidence type="ECO:0000256" key="2">
    <source>
        <dbReference type="ARBA" id="ARBA00004196"/>
    </source>
</evidence>
<reference evidence="12 13" key="1">
    <citation type="submission" date="2024-01" db="EMBL/GenBank/DDBJ databases">
        <title>Hyphobacterium bacterium isolated from marine sediment.</title>
        <authorList>
            <person name="Zhao S."/>
        </authorList>
    </citation>
    <scope>NUCLEOTIDE SEQUENCE [LARGE SCALE GENOMIC DNA]</scope>
    <source>
        <strain evidence="12 13">Y60-23</strain>
    </source>
</reference>
<evidence type="ECO:0000256" key="4">
    <source>
        <dbReference type="ARBA" id="ARBA00022723"/>
    </source>
</evidence>
<evidence type="ECO:0000256" key="8">
    <source>
        <dbReference type="ARBA" id="ARBA00023049"/>
    </source>
</evidence>
<evidence type="ECO:0000256" key="6">
    <source>
        <dbReference type="ARBA" id="ARBA00022801"/>
    </source>
</evidence>
<evidence type="ECO:0000256" key="5">
    <source>
        <dbReference type="ARBA" id="ARBA00022729"/>
    </source>
</evidence>
<keyword evidence="9" id="KW-0472">Membrane</keyword>
<evidence type="ECO:0000259" key="11">
    <source>
        <dbReference type="Pfam" id="PF19425"/>
    </source>
</evidence>
<accession>A0ABU7LXE3</accession>
<evidence type="ECO:0000256" key="9">
    <source>
        <dbReference type="SAM" id="Phobius"/>
    </source>
</evidence>
<feature type="transmembrane region" description="Helical" evidence="9">
    <location>
        <begin position="16"/>
        <end position="35"/>
    </location>
</feature>
<evidence type="ECO:0000256" key="1">
    <source>
        <dbReference type="ARBA" id="ARBA00001947"/>
    </source>
</evidence>
<dbReference type="InterPro" id="IPR011055">
    <property type="entry name" value="Dup_hybrid_motif"/>
</dbReference>
<keyword evidence="8" id="KW-0482">Metalloprotease</keyword>
<keyword evidence="7" id="KW-0862">Zinc</keyword>
<name>A0ABU7LXE3_9PROT</name>
<gene>
    <name evidence="12" type="ORF">V0U35_05945</name>
</gene>
<dbReference type="InterPro" id="IPR045834">
    <property type="entry name" value="Csd3_N2"/>
</dbReference>
<evidence type="ECO:0000256" key="3">
    <source>
        <dbReference type="ARBA" id="ARBA00022670"/>
    </source>
</evidence>
<dbReference type="PANTHER" id="PTHR21666:SF289">
    <property type="entry name" value="L-ALA--D-GLU ENDOPEPTIDASE"/>
    <property type="match status" value="1"/>
</dbReference>
<dbReference type="Pfam" id="PF01551">
    <property type="entry name" value="Peptidase_M23"/>
    <property type="match status" value="1"/>
</dbReference>
<evidence type="ECO:0000256" key="7">
    <source>
        <dbReference type="ARBA" id="ARBA00022833"/>
    </source>
</evidence>
<comment type="cofactor">
    <cofactor evidence="1">
        <name>Zn(2+)</name>
        <dbReference type="ChEBI" id="CHEBI:29105"/>
    </cofactor>
</comment>
<evidence type="ECO:0000259" key="10">
    <source>
        <dbReference type="Pfam" id="PF01551"/>
    </source>
</evidence>
<organism evidence="12 13">
    <name type="scientific">Hyphobacterium marinum</name>
    <dbReference type="NCBI Taxonomy" id="3116574"/>
    <lineage>
        <taxon>Bacteria</taxon>
        <taxon>Pseudomonadati</taxon>
        <taxon>Pseudomonadota</taxon>
        <taxon>Alphaproteobacteria</taxon>
        <taxon>Maricaulales</taxon>
        <taxon>Maricaulaceae</taxon>
        <taxon>Hyphobacterium</taxon>
    </lineage>
</organism>
<keyword evidence="13" id="KW-1185">Reference proteome</keyword>
<feature type="domain" description="Csd3-like second N-terminal" evidence="11">
    <location>
        <begin position="201"/>
        <end position="319"/>
    </location>
</feature>
<proteinExistence type="predicted"/>
<comment type="caution">
    <text evidence="12">The sequence shown here is derived from an EMBL/GenBank/DDBJ whole genome shotgun (WGS) entry which is preliminary data.</text>
</comment>
<keyword evidence="3" id="KW-0645">Protease</keyword>
<keyword evidence="4" id="KW-0479">Metal-binding</keyword>
<dbReference type="PANTHER" id="PTHR21666">
    <property type="entry name" value="PEPTIDASE-RELATED"/>
    <property type="match status" value="1"/>
</dbReference>
<dbReference type="CDD" id="cd12797">
    <property type="entry name" value="M23_peptidase"/>
    <property type="match status" value="1"/>
</dbReference>
<dbReference type="Proteomes" id="UP001310692">
    <property type="component" value="Unassembled WGS sequence"/>
</dbReference>
<dbReference type="InterPro" id="IPR016047">
    <property type="entry name" value="M23ase_b-sheet_dom"/>
</dbReference>
<dbReference type="InterPro" id="IPR050570">
    <property type="entry name" value="Cell_wall_metabolism_enzyme"/>
</dbReference>
<keyword evidence="6" id="KW-0378">Hydrolase</keyword>
<protein>
    <submittedName>
        <fullName evidence="12">Peptidoglycan DD-metalloendopeptidase family protein</fullName>
    </submittedName>
</protein>
<sequence>MSGFDVRIADAARTRGLAIAGSLALSVFLLAGIFLTRGGGSEPDTAIEAVRPELSVSLADTIGANDGQIGRTPVTNIFSDDTIFAAACIACPASVESVAATVPSGGTLAGVLGNAGAGAGDVSRAIASLDGIFDVRYLRAGQNLTVYLGTPRLIDTRADGPQLEGFSFRPDLDRSITVSRARDGNYYARETVAEFDSEIVRAEGAITTSLYVDSLAAGATDRIVVELAGILAYAVDFQRSIRAGDRFDVVFERYLDADGEVVRTGDILYAVYAGRGEPLEYFRFETEDGQVAYYNSEGESAQRLLMMTPINGARLSSHFGMRRHPVLGYSRNHYGTDFAAPRGTPIYAAGYGVVERANRFGSFGNFIRIRHSNGFATHYAHLNGFARGITAGARVQQGQVIGYVGTTGRSTGPHLHYEVEHNGTRVNPMSLDLPTGRTLEDDERDAFFAERDRIIAIRDGARPAAEIGDVPPARIVQAGESSGAQ</sequence>